<keyword evidence="1" id="KW-0233">DNA recombination</keyword>
<dbReference type="RefSeq" id="WP_074758869.1">
    <property type="nucleotide sequence ID" value="NZ_FNCO01000025.1"/>
</dbReference>
<dbReference type="GO" id="GO:0006310">
    <property type="term" value="P:DNA recombination"/>
    <property type="evidence" value="ECO:0007669"/>
    <property type="project" value="UniProtKB-KW"/>
</dbReference>
<keyword evidence="4" id="KW-1185">Reference proteome</keyword>
<name>A0A1G8SFX0_9PSED</name>
<evidence type="ECO:0000313" key="4">
    <source>
        <dbReference type="Proteomes" id="UP000182894"/>
    </source>
</evidence>
<dbReference type="AlphaFoldDB" id="A0A1G8SFX0"/>
<feature type="domain" description="Tyr recombinase" evidence="2">
    <location>
        <begin position="216"/>
        <end position="383"/>
    </location>
</feature>
<proteinExistence type="predicted"/>
<dbReference type="GO" id="GO:0003677">
    <property type="term" value="F:DNA binding"/>
    <property type="evidence" value="ECO:0007669"/>
    <property type="project" value="InterPro"/>
</dbReference>
<reference evidence="4" key="1">
    <citation type="submission" date="2016-10" db="EMBL/GenBank/DDBJ databases">
        <authorList>
            <person name="Varghese N."/>
            <person name="Submissions S."/>
        </authorList>
    </citation>
    <scope>NUCLEOTIDE SEQUENCE [LARGE SCALE GENOMIC DNA]</scope>
    <source>
        <strain evidence="4">ATCC 700689</strain>
    </source>
</reference>
<dbReference type="EMBL" id="FNCO01000025">
    <property type="protein sequence ID" value="SDJ28063.1"/>
    <property type="molecule type" value="Genomic_DNA"/>
</dbReference>
<gene>
    <name evidence="3" type="ORF">SAMN05216605_12529</name>
</gene>
<evidence type="ECO:0000313" key="3">
    <source>
        <dbReference type="EMBL" id="SDJ28063.1"/>
    </source>
</evidence>
<dbReference type="Gene3D" id="1.10.443.10">
    <property type="entry name" value="Intergrase catalytic core"/>
    <property type="match status" value="1"/>
</dbReference>
<organism evidence="3 4">
    <name type="scientific">Pseudomonas abietaniphila</name>
    <dbReference type="NCBI Taxonomy" id="89065"/>
    <lineage>
        <taxon>Bacteria</taxon>
        <taxon>Pseudomonadati</taxon>
        <taxon>Pseudomonadota</taxon>
        <taxon>Gammaproteobacteria</taxon>
        <taxon>Pseudomonadales</taxon>
        <taxon>Pseudomonadaceae</taxon>
        <taxon>Pseudomonas</taxon>
    </lineage>
</organism>
<accession>A0A1G8SFX0</accession>
<evidence type="ECO:0000256" key="1">
    <source>
        <dbReference type="ARBA" id="ARBA00023172"/>
    </source>
</evidence>
<dbReference type="STRING" id="89065.SAMN05216605_12529"/>
<protein>
    <submittedName>
        <fullName evidence="3">Phage integrase family protein</fullName>
    </submittedName>
</protein>
<dbReference type="Proteomes" id="UP000182894">
    <property type="component" value="Unassembled WGS sequence"/>
</dbReference>
<sequence length="383" mass="42263">MPLSALLHLEYDPVEPTDAMKHMVFCCQQTKGPNLEVLPATGTQRFAVLYGEELDDDLIGVLERAYASGTLSPVKLIAAEENKLYIFLDSAVASATVPIIESLWANVVATGDGSWVVSFATETEALSGGSDFKCWDDAKEVLESYSLGIESFDSSARDGAELSIHTYKKETHLDTASEHQDTLAAGNIRPQASPHELPDQSPCVPCEPWMDRSLCADPRLLSNTALMALGNTVHSCKSLREACLRAMLMSTSIRMVELTSIKVEDVSISQAVVKLRINAFKSHRSMHRFLAPAITPKLLRTYVQEYHLSPTDYLFPSARDASKPLSIREVSVVFNRWLRDAQIERQQLTPSSIRSSFAHPSHSLTLQRAAEMMGHGSPTRTLD</sequence>
<dbReference type="Pfam" id="PF00589">
    <property type="entry name" value="Phage_integrase"/>
    <property type="match status" value="1"/>
</dbReference>
<dbReference type="PROSITE" id="PS51898">
    <property type="entry name" value="TYR_RECOMBINASE"/>
    <property type="match status" value="1"/>
</dbReference>
<dbReference type="SUPFAM" id="SSF56349">
    <property type="entry name" value="DNA breaking-rejoining enzymes"/>
    <property type="match status" value="1"/>
</dbReference>
<dbReference type="InterPro" id="IPR011010">
    <property type="entry name" value="DNA_brk_join_enz"/>
</dbReference>
<dbReference type="OrthoDB" id="7029818at2"/>
<dbReference type="InterPro" id="IPR002104">
    <property type="entry name" value="Integrase_catalytic"/>
</dbReference>
<dbReference type="InterPro" id="IPR013762">
    <property type="entry name" value="Integrase-like_cat_sf"/>
</dbReference>
<evidence type="ECO:0000259" key="2">
    <source>
        <dbReference type="PROSITE" id="PS51898"/>
    </source>
</evidence>
<dbReference type="GO" id="GO:0015074">
    <property type="term" value="P:DNA integration"/>
    <property type="evidence" value="ECO:0007669"/>
    <property type="project" value="InterPro"/>
</dbReference>